<accession>A0A2A9MN94</accession>
<dbReference type="VEuPathDB" id="ToxoDB:BESB_037750"/>
<dbReference type="RefSeq" id="XP_029221326.1">
    <property type="nucleotide sequence ID" value="XM_029362361.1"/>
</dbReference>
<sequence>MPVDARTEEWLPIQLHIASPQKSAAGSTKKKKTNPKALSSASHSSPSKAEVLPVPGTRITVRTSEAAKRITQAREAHAVAVEFVCFSESEARLKASSLRLSLLFRGSEESSYQLKAAEEVKLKRQTAMETRERRSAQGYTASFSLKANAATGYRHAPPSFQADKALA</sequence>
<evidence type="ECO:0000313" key="3">
    <source>
        <dbReference type="Proteomes" id="UP000224006"/>
    </source>
</evidence>
<organism evidence="2 3">
    <name type="scientific">Besnoitia besnoiti</name>
    <name type="common">Apicomplexan protozoan</name>
    <dbReference type="NCBI Taxonomy" id="94643"/>
    <lineage>
        <taxon>Eukaryota</taxon>
        <taxon>Sar</taxon>
        <taxon>Alveolata</taxon>
        <taxon>Apicomplexa</taxon>
        <taxon>Conoidasida</taxon>
        <taxon>Coccidia</taxon>
        <taxon>Eucoccidiorida</taxon>
        <taxon>Eimeriorina</taxon>
        <taxon>Sarcocystidae</taxon>
        <taxon>Besnoitia</taxon>
    </lineage>
</organism>
<dbReference type="EMBL" id="NWUJ01000002">
    <property type="protein sequence ID" value="PFH37317.1"/>
    <property type="molecule type" value="Genomic_DNA"/>
</dbReference>
<feature type="compositionally biased region" description="Low complexity" evidence="1">
    <location>
        <begin position="35"/>
        <end position="49"/>
    </location>
</feature>
<keyword evidence="3" id="KW-1185">Reference proteome</keyword>
<evidence type="ECO:0000313" key="2">
    <source>
        <dbReference type="EMBL" id="PFH37317.1"/>
    </source>
</evidence>
<dbReference type="KEGG" id="bbes:BESB_037750"/>
<evidence type="ECO:0000256" key="1">
    <source>
        <dbReference type="SAM" id="MobiDB-lite"/>
    </source>
</evidence>
<comment type="caution">
    <text evidence="2">The sequence shown here is derived from an EMBL/GenBank/DDBJ whole genome shotgun (WGS) entry which is preliminary data.</text>
</comment>
<dbReference type="Proteomes" id="UP000224006">
    <property type="component" value="Chromosome II"/>
</dbReference>
<dbReference type="AlphaFoldDB" id="A0A2A9MN94"/>
<reference evidence="2 3" key="1">
    <citation type="submission" date="2017-09" db="EMBL/GenBank/DDBJ databases">
        <title>Genome sequencing of Besnoitia besnoiti strain Bb-Ger1.</title>
        <authorList>
            <person name="Schares G."/>
            <person name="Venepally P."/>
            <person name="Lorenzi H.A."/>
        </authorList>
    </citation>
    <scope>NUCLEOTIDE SEQUENCE [LARGE SCALE GENOMIC DNA]</scope>
    <source>
        <strain evidence="2 3">Bb-Ger1</strain>
    </source>
</reference>
<proteinExistence type="predicted"/>
<feature type="region of interest" description="Disordered" evidence="1">
    <location>
        <begin position="17"/>
        <end position="56"/>
    </location>
</feature>
<gene>
    <name evidence="2" type="ORF">BESB_037750</name>
</gene>
<dbReference type="GeneID" id="40308756"/>
<protein>
    <submittedName>
        <fullName evidence="2">Uncharacterized protein</fullName>
    </submittedName>
</protein>
<name>A0A2A9MN94_BESBE</name>